<dbReference type="InterPro" id="IPR023614">
    <property type="entry name" value="Porin_dom_sf"/>
</dbReference>
<evidence type="ECO:0000313" key="3">
    <source>
        <dbReference type="EMBL" id="MFD2110363.1"/>
    </source>
</evidence>
<keyword evidence="2" id="KW-0732">Signal</keyword>
<feature type="signal peptide" evidence="2">
    <location>
        <begin position="1"/>
        <end position="22"/>
    </location>
</feature>
<dbReference type="EMBL" id="JBHUHX010000001">
    <property type="protein sequence ID" value="MFD2110363.1"/>
    <property type="molecule type" value="Genomic_DNA"/>
</dbReference>
<keyword evidence="1" id="KW-0175">Coiled coil</keyword>
<dbReference type="Gene3D" id="2.40.160.10">
    <property type="entry name" value="Porin"/>
    <property type="match status" value="1"/>
</dbReference>
<feature type="chain" id="PRO_5046087248" evidence="2">
    <location>
        <begin position="23"/>
        <end position="422"/>
    </location>
</feature>
<organism evidence="3 4">
    <name type="scientific">Thiorhodococcus fuscus</name>
    <dbReference type="NCBI Taxonomy" id="527200"/>
    <lineage>
        <taxon>Bacteria</taxon>
        <taxon>Pseudomonadati</taxon>
        <taxon>Pseudomonadota</taxon>
        <taxon>Gammaproteobacteria</taxon>
        <taxon>Chromatiales</taxon>
        <taxon>Chromatiaceae</taxon>
        <taxon>Thiorhodococcus</taxon>
    </lineage>
</organism>
<evidence type="ECO:0000256" key="1">
    <source>
        <dbReference type="SAM" id="Coils"/>
    </source>
</evidence>
<gene>
    <name evidence="3" type="ORF">ACFSJC_00735</name>
</gene>
<reference evidence="4" key="1">
    <citation type="journal article" date="2019" name="Int. J. Syst. Evol. Microbiol.">
        <title>The Global Catalogue of Microorganisms (GCM) 10K type strain sequencing project: providing services to taxonomists for standard genome sequencing and annotation.</title>
        <authorList>
            <consortium name="The Broad Institute Genomics Platform"/>
            <consortium name="The Broad Institute Genome Sequencing Center for Infectious Disease"/>
            <person name="Wu L."/>
            <person name="Ma J."/>
        </authorList>
    </citation>
    <scope>NUCLEOTIDE SEQUENCE [LARGE SCALE GENOMIC DNA]</scope>
    <source>
        <strain evidence="4">KACC 12597</strain>
    </source>
</reference>
<evidence type="ECO:0000313" key="4">
    <source>
        <dbReference type="Proteomes" id="UP001597337"/>
    </source>
</evidence>
<name>A0ABW4Y5Z1_9GAMM</name>
<protein>
    <submittedName>
        <fullName evidence="3">LbtU family siderophore porin</fullName>
    </submittedName>
</protein>
<keyword evidence="4" id="KW-1185">Reference proteome</keyword>
<accession>A0ABW4Y5Z1</accession>
<proteinExistence type="predicted"/>
<sequence>MKMLMLPTAIALALASQSPAHAESVETRLERLETQNSALEAQLKRQEARIAEQQAQLQGAPGRVKAIEEDMEDKRLAADQGQSGASTWFRNIEIAGLIEVEGAYLSPYEGSNESDFTLATVELGISSQVNDWVEAGISFLYEEDETDLEVDTGYITIANADVTPLFLTAGQIYVPFGAYETNLVSDPLTLEIGETRESALQIGFAHGDFSGSAYAFNGDNKVKGKNQIDSWGANLTYAHEEADRAWAFGVGYINDLGDSDTLQDSINDNRVSALNEAIEGGIDTSDYSVDPTERTAGWTINAAANFGPFNLIGEYLSATDEYDPISLSFKDRGAKPSAWNVEAGYSFSIMGRESTAAIAYQGTDEAVALELPKERWLIGWSVEVFDNTALSLEWAHDKDYSGKDGGTGESANSVVAQLAVEF</sequence>
<comment type="caution">
    <text evidence="3">The sequence shown here is derived from an EMBL/GenBank/DDBJ whole genome shotgun (WGS) entry which is preliminary data.</text>
</comment>
<dbReference type="Proteomes" id="UP001597337">
    <property type="component" value="Unassembled WGS sequence"/>
</dbReference>
<dbReference type="SUPFAM" id="SSF56935">
    <property type="entry name" value="Porins"/>
    <property type="match status" value="1"/>
</dbReference>
<evidence type="ECO:0000256" key="2">
    <source>
        <dbReference type="SAM" id="SignalP"/>
    </source>
</evidence>
<feature type="coiled-coil region" evidence="1">
    <location>
        <begin position="22"/>
        <end position="56"/>
    </location>
</feature>
<dbReference type="RefSeq" id="WP_386021767.1">
    <property type="nucleotide sequence ID" value="NZ_JBHUHX010000001.1"/>
</dbReference>
<dbReference type="NCBIfam" id="NF033652">
    <property type="entry name" value="LbtU_sider_porin"/>
    <property type="match status" value="1"/>
</dbReference>